<dbReference type="EMBL" id="JAANQT010000098">
    <property type="protein sequence ID" value="KAG1314632.1"/>
    <property type="molecule type" value="Genomic_DNA"/>
</dbReference>
<dbReference type="AlphaFoldDB" id="A0A9P6XIG5"/>
<organism evidence="1 2">
    <name type="scientific">Rhizopus oryzae</name>
    <name type="common">Mucormycosis agent</name>
    <name type="synonym">Rhizopus arrhizus var. delemar</name>
    <dbReference type="NCBI Taxonomy" id="64495"/>
    <lineage>
        <taxon>Eukaryota</taxon>
        <taxon>Fungi</taxon>
        <taxon>Fungi incertae sedis</taxon>
        <taxon>Mucoromycota</taxon>
        <taxon>Mucoromycotina</taxon>
        <taxon>Mucoromycetes</taxon>
        <taxon>Mucorales</taxon>
        <taxon>Mucorineae</taxon>
        <taxon>Rhizopodaceae</taxon>
        <taxon>Rhizopus</taxon>
    </lineage>
</organism>
<sequence>MTNNDVPDEYMYCFSITDEIPKYEPIEIEQEAVDLFETVNLEWHYWENTESSTKKPEPSLRKLLEFAGYQISQEEAEMRQQSKTEQLK</sequence>
<comment type="caution">
    <text evidence="1">The sequence shown here is derived from an EMBL/GenBank/DDBJ whole genome shotgun (WGS) entry which is preliminary data.</text>
</comment>
<dbReference type="Proteomes" id="UP000716291">
    <property type="component" value="Unassembled WGS sequence"/>
</dbReference>
<keyword evidence="2" id="KW-1185">Reference proteome</keyword>
<accession>A0A9P6XIG5</accession>
<gene>
    <name evidence="1" type="ORF">G6F64_001317</name>
</gene>
<evidence type="ECO:0000313" key="2">
    <source>
        <dbReference type="Proteomes" id="UP000716291"/>
    </source>
</evidence>
<protein>
    <submittedName>
        <fullName evidence="1">Uncharacterized protein</fullName>
    </submittedName>
</protein>
<evidence type="ECO:0000313" key="1">
    <source>
        <dbReference type="EMBL" id="KAG1314632.1"/>
    </source>
</evidence>
<name>A0A9P6XIG5_RHIOR</name>
<proteinExistence type="predicted"/>
<dbReference type="OrthoDB" id="2290038at2759"/>
<reference evidence="1" key="1">
    <citation type="journal article" date="2020" name="Microb. Genom.">
        <title>Genetic diversity of clinical and environmental Mucorales isolates obtained from an investigation of mucormycosis cases among solid organ transplant recipients.</title>
        <authorList>
            <person name="Nguyen M.H."/>
            <person name="Kaul D."/>
            <person name="Muto C."/>
            <person name="Cheng S.J."/>
            <person name="Richter R.A."/>
            <person name="Bruno V.M."/>
            <person name="Liu G."/>
            <person name="Beyhan S."/>
            <person name="Sundermann A.J."/>
            <person name="Mounaud S."/>
            <person name="Pasculle A.W."/>
            <person name="Nierman W.C."/>
            <person name="Driscoll E."/>
            <person name="Cumbie R."/>
            <person name="Clancy C.J."/>
            <person name="Dupont C.L."/>
        </authorList>
    </citation>
    <scope>NUCLEOTIDE SEQUENCE</scope>
    <source>
        <strain evidence="1">GL11</strain>
    </source>
</reference>